<evidence type="ECO:0000259" key="2">
    <source>
        <dbReference type="Pfam" id="PF03886"/>
    </source>
</evidence>
<organism evidence="3 4">
    <name type="scientific">Roseivivax jejudonensis</name>
    <dbReference type="NCBI Taxonomy" id="1529041"/>
    <lineage>
        <taxon>Bacteria</taxon>
        <taxon>Pseudomonadati</taxon>
        <taxon>Pseudomonadota</taxon>
        <taxon>Alphaproteobacteria</taxon>
        <taxon>Rhodobacterales</taxon>
        <taxon>Roseobacteraceae</taxon>
        <taxon>Roseivivax</taxon>
    </lineage>
</organism>
<keyword evidence="1" id="KW-0732">Signal</keyword>
<dbReference type="OrthoDB" id="9808689at2"/>
<dbReference type="Gene3D" id="3.40.50.10610">
    <property type="entry name" value="ABC-type transport auxiliary lipoprotein component"/>
    <property type="match status" value="1"/>
</dbReference>
<feature type="domain" description="ABC-type transport auxiliary lipoprotein component" evidence="2">
    <location>
        <begin position="32"/>
        <end position="189"/>
    </location>
</feature>
<dbReference type="RefSeq" id="WP_085792444.1">
    <property type="nucleotide sequence ID" value="NZ_FWFK01000004.1"/>
</dbReference>
<dbReference type="InterPro" id="IPR005586">
    <property type="entry name" value="ABC_trans_aux"/>
</dbReference>
<dbReference type="EMBL" id="FWFK01000004">
    <property type="protein sequence ID" value="SLN51328.1"/>
    <property type="molecule type" value="Genomic_DNA"/>
</dbReference>
<evidence type="ECO:0000313" key="4">
    <source>
        <dbReference type="Proteomes" id="UP000193570"/>
    </source>
</evidence>
<sequence length="200" mass="21478">MRLSAALLCLVLLPGCSALSALGEATSVLDVYELRAPEAVPQGGARALDVIVEEPTTTGALATDRIMIRPSALQAQYLPDARWGEEVPVMVQSLMLRTLQETEAFRYAGRTPLGLSGDIAIVTDIIDFQAEADESGEGAEVRLRMRVQLVREEGVRIIASRTFESSARAADTATPSLVAAFDAASDRLFVAFAEWALARI</sequence>
<protein>
    <recommendedName>
        <fullName evidence="2">ABC-type transport auxiliary lipoprotein component domain-containing protein</fullName>
    </recommendedName>
</protein>
<evidence type="ECO:0000256" key="1">
    <source>
        <dbReference type="SAM" id="SignalP"/>
    </source>
</evidence>
<feature type="chain" id="PRO_5012191604" description="ABC-type transport auxiliary lipoprotein component domain-containing protein" evidence="1">
    <location>
        <begin position="21"/>
        <end position="200"/>
    </location>
</feature>
<dbReference type="Proteomes" id="UP000193570">
    <property type="component" value="Unassembled WGS sequence"/>
</dbReference>
<accession>A0A1X6ZHV2</accession>
<feature type="signal peptide" evidence="1">
    <location>
        <begin position="1"/>
        <end position="20"/>
    </location>
</feature>
<evidence type="ECO:0000313" key="3">
    <source>
        <dbReference type="EMBL" id="SLN51328.1"/>
    </source>
</evidence>
<dbReference type="AlphaFoldDB" id="A0A1X6ZHV2"/>
<name>A0A1X6ZHV2_9RHOB</name>
<dbReference type="Pfam" id="PF03886">
    <property type="entry name" value="ABC_trans_aux"/>
    <property type="match status" value="1"/>
</dbReference>
<gene>
    <name evidence="3" type="ORF">ROJ8625_02556</name>
</gene>
<keyword evidence="4" id="KW-1185">Reference proteome</keyword>
<reference evidence="3 4" key="1">
    <citation type="submission" date="2017-03" db="EMBL/GenBank/DDBJ databases">
        <authorList>
            <person name="Afonso C.L."/>
            <person name="Miller P.J."/>
            <person name="Scott M.A."/>
            <person name="Spackman E."/>
            <person name="Goraichik I."/>
            <person name="Dimitrov K.M."/>
            <person name="Suarez D.L."/>
            <person name="Swayne D.E."/>
        </authorList>
    </citation>
    <scope>NUCLEOTIDE SEQUENCE [LARGE SCALE GENOMIC DNA]</scope>
    <source>
        <strain evidence="3 4">CECT 8625</strain>
    </source>
</reference>
<dbReference type="SUPFAM" id="SSF159594">
    <property type="entry name" value="XCC0632-like"/>
    <property type="match status" value="1"/>
</dbReference>
<proteinExistence type="predicted"/>